<evidence type="ECO:0000256" key="1">
    <source>
        <dbReference type="ARBA" id="ARBA00022723"/>
    </source>
</evidence>
<feature type="region of interest" description="Disordered" evidence="6">
    <location>
        <begin position="29"/>
        <end position="59"/>
    </location>
</feature>
<feature type="compositionally biased region" description="Basic and acidic residues" evidence="6">
    <location>
        <begin position="291"/>
        <end position="303"/>
    </location>
</feature>
<reference evidence="9" key="3">
    <citation type="submission" date="2020-12" db="UniProtKB">
        <authorList>
            <consortium name="EnsemblPlants"/>
        </authorList>
    </citation>
    <scope>IDENTIFICATION</scope>
</reference>
<dbReference type="InterPro" id="IPR036855">
    <property type="entry name" value="Znf_CCCH_sf"/>
</dbReference>
<keyword evidence="1 5" id="KW-0479">Metal-binding</keyword>
<dbReference type="Gramene" id="Pp3c2_20350V3.1">
    <property type="protein sequence ID" value="Pp3c2_20350V3.1"/>
    <property type="gene ID" value="Pp3c2_20350"/>
</dbReference>
<dbReference type="PANTHER" id="PTHR12547:SF18">
    <property type="entry name" value="PROTEIN TIS11"/>
    <property type="match status" value="1"/>
</dbReference>
<dbReference type="SMART" id="SM00356">
    <property type="entry name" value="ZnF_C3H1"/>
    <property type="match status" value="2"/>
</dbReference>
<proteinExistence type="predicted"/>
<dbReference type="InterPro" id="IPR000571">
    <property type="entry name" value="Znf_CCCH"/>
</dbReference>
<organism evidence="8">
    <name type="scientific">Physcomitrium patens</name>
    <name type="common">Spreading-leaved earth moss</name>
    <name type="synonym">Physcomitrella patens</name>
    <dbReference type="NCBI Taxonomy" id="3218"/>
    <lineage>
        <taxon>Eukaryota</taxon>
        <taxon>Viridiplantae</taxon>
        <taxon>Streptophyta</taxon>
        <taxon>Embryophyta</taxon>
        <taxon>Bryophyta</taxon>
        <taxon>Bryophytina</taxon>
        <taxon>Bryopsida</taxon>
        <taxon>Funariidae</taxon>
        <taxon>Funariales</taxon>
        <taxon>Funariaceae</taxon>
        <taxon>Physcomitrium</taxon>
    </lineage>
</organism>
<dbReference type="FunCoup" id="A0A2K1L2D5">
    <property type="interactions" value="1523"/>
</dbReference>
<keyword evidence="3 5" id="KW-0863">Zinc-finger</keyword>
<evidence type="ECO:0000313" key="10">
    <source>
        <dbReference type="Proteomes" id="UP000006727"/>
    </source>
</evidence>
<dbReference type="SUPFAM" id="SSF90229">
    <property type="entry name" value="CCCH zinc finger"/>
    <property type="match status" value="1"/>
</dbReference>
<feature type="region of interest" description="Disordered" evidence="6">
    <location>
        <begin position="284"/>
        <end position="322"/>
    </location>
</feature>
<name>A0A2K1L2D5_PHYPA</name>
<evidence type="ECO:0000259" key="7">
    <source>
        <dbReference type="PROSITE" id="PS50103"/>
    </source>
</evidence>
<dbReference type="Proteomes" id="UP000006727">
    <property type="component" value="Chromosome 2"/>
</dbReference>
<dbReference type="PANTHER" id="PTHR12547">
    <property type="entry name" value="CCCH ZINC FINGER/TIS11-RELATED"/>
    <property type="match status" value="1"/>
</dbReference>
<dbReference type="Gene3D" id="3.30.1370.210">
    <property type="match status" value="1"/>
</dbReference>
<reference evidence="8 10" key="2">
    <citation type="journal article" date="2018" name="Plant J.">
        <title>The Physcomitrella patens chromosome-scale assembly reveals moss genome structure and evolution.</title>
        <authorList>
            <person name="Lang D."/>
            <person name="Ullrich K.K."/>
            <person name="Murat F."/>
            <person name="Fuchs J."/>
            <person name="Jenkins J."/>
            <person name="Haas F.B."/>
            <person name="Piednoel M."/>
            <person name="Gundlach H."/>
            <person name="Van Bel M."/>
            <person name="Meyberg R."/>
            <person name="Vives C."/>
            <person name="Morata J."/>
            <person name="Symeonidi A."/>
            <person name="Hiss M."/>
            <person name="Muchero W."/>
            <person name="Kamisugi Y."/>
            <person name="Saleh O."/>
            <person name="Blanc G."/>
            <person name="Decker E.L."/>
            <person name="van Gessel N."/>
            <person name="Grimwood J."/>
            <person name="Hayes R.D."/>
            <person name="Graham S.W."/>
            <person name="Gunter L.E."/>
            <person name="McDaniel S.F."/>
            <person name="Hoernstein S.N.W."/>
            <person name="Larsson A."/>
            <person name="Li F.W."/>
            <person name="Perroud P.F."/>
            <person name="Phillips J."/>
            <person name="Ranjan P."/>
            <person name="Rokshar D.S."/>
            <person name="Rothfels C.J."/>
            <person name="Schneider L."/>
            <person name="Shu S."/>
            <person name="Stevenson D.W."/>
            <person name="Thummler F."/>
            <person name="Tillich M."/>
            <person name="Villarreal Aguilar J.C."/>
            <person name="Widiez T."/>
            <person name="Wong G.K."/>
            <person name="Wymore A."/>
            <person name="Zhang Y."/>
            <person name="Zimmer A.D."/>
            <person name="Quatrano R.S."/>
            <person name="Mayer K.F.X."/>
            <person name="Goodstein D."/>
            <person name="Casacuberta J.M."/>
            <person name="Vandepoele K."/>
            <person name="Reski R."/>
            <person name="Cuming A.C."/>
            <person name="Tuskan G.A."/>
            <person name="Maumus F."/>
            <person name="Salse J."/>
            <person name="Schmutz J."/>
            <person name="Rensing S.A."/>
        </authorList>
    </citation>
    <scope>NUCLEOTIDE SEQUENCE [LARGE SCALE GENOMIC DNA]</scope>
    <source>
        <strain evidence="9 10">cv. Gransden 2004</strain>
    </source>
</reference>
<dbReference type="InParanoid" id="A0A2K1L2D5"/>
<feature type="compositionally biased region" description="Gly residues" evidence="6">
    <location>
        <begin position="29"/>
        <end position="38"/>
    </location>
</feature>
<protein>
    <recommendedName>
        <fullName evidence="7">C3H1-type domain-containing protein</fullName>
    </recommendedName>
</protein>
<dbReference type="InterPro" id="IPR045877">
    <property type="entry name" value="ZFP36-like"/>
</dbReference>
<evidence type="ECO:0000256" key="6">
    <source>
        <dbReference type="SAM" id="MobiDB-lite"/>
    </source>
</evidence>
<gene>
    <name evidence="8" type="ORF">PHYPA_002986</name>
</gene>
<keyword evidence="2" id="KW-0677">Repeat</keyword>
<feature type="zinc finger region" description="C3H1-type" evidence="5">
    <location>
        <begin position="121"/>
        <end position="149"/>
    </location>
</feature>
<dbReference type="AlphaFoldDB" id="A0A2K1L2D5"/>
<dbReference type="PROSITE" id="PS50103">
    <property type="entry name" value="ZF_C3H1"/>
    <property type="match status" value="1"/>
</dbReference>
<dbReference type="STRING" id="3218.A0A2K1L2D5"/>
<evidence type="ECO:0000313" key="8">
    <source>
        <dbReference type="EMBL" id="PNR60193.1"/>
    </source>
</evidence>
<reference evidence="8 10" key="1">
    <citation type="journal article" date="2008" name="Science">
        <title>The Physcomitrella genome reveals evolutionary insights into the conquest of land by plants.</title>
        <authorList>
            <person name="Rensing S."/>
            <person name="Lang D."/>
            <person name="Zimmer A."/>
            <person name="Terry A."/>
            <person name="Salamov A."/>
            <person name="Shapiro H."/>
            <person name="Nishiyama T."/>
            <person name="Perroud P.-F."/>
            <person name="Lindquist E."/>
            <person name="Kamisugi Y."/>
            <person name="Tanahashi T."/>
            <person name="Sakakibara K."/>
            <person name="Fujita T."/>
            <person name="Oishi K."/>
            <person name="Shin-I T."/>
            <person name="Kuroki Y."/>
            <person name="Toyoda A."/>
            <person name="Suzuki Y."/>
            <person name="Hashimoto A."/>
            <person name="Yamaguchi K."/>
            <person name="Sugano A."/>
            <person name="Kohara Y."/>
            <person name="Fujiyama A."/>
            <person name="Anterola A."/>
            <person name="Aoki S."/>
            <person name="Ashton N."/>
            <person name="Barbazuk W.B."/>
            <person name="Barker E."/>
            <person name="Bennetzen J."/>
            <person name="Bezanilla M."/>
            <person name="Blankenship R."/>
            <person name="Cho S.H."/>
            <person name="Dutcher S."/>
            <person name="Estelle M."/>
            <person name="Fawcett J.A."/>
            <person name="Gundlach H."/>
            <person name="Hanada K."/>
            <person name="Heyl A."/>
            <person name="Hicks K.A."/>
            <person name="Hugh J."/>
            <person name="Lohr M."/>
            <person name="Mayer K."/>
            <person name="Melkozernov A."/>
            <person name="Murata T."/>
            <person name="Nelson D."/>
            <person name="Pils B."/>
            <person name="Prigge M."/>
            <person name="Reiss B."/>
            <person name="Renner T."/>
            <person name="Rombauts S."/>
            <person name="Rushton P."/>
            <person name="Sanderfoot A."/>
            <person name="Schween G."/>
            <person name="Shiu S.-H."/>
            <person name="Stueber K."/>
            <person name="Theodoulou F.L."/>
            <person name="Tu H."/>
            <person name="Van de Peer Y."/>
            <person name="Verrier P.J."/>
            <person name="Waters E."/>
            <person name="Wood A."/>
            <person name="Yang L."/>
            <person name="Cove D."/>
            <person name="Cuming A."/>
            <person name="Hasebe M."/>
            <person name="Lucas S."/>
            <person name="Mishler D.B."/>
            <person name="Reski R."/>
            <person name="Grigoriev I."/>
            <person name="Quatrano R.S."/>
            <person name="Boore J.L."/>
        </authorList>
    </citation>
    <scope>NUCLEOTIDE SEQUENCE [LARGE SCALE GENOMIC DNA]</scope>
    <source>
        <strain evidence="9 10">cv. Gransden 2004</strain>
    </source>
</reference>
<keyword evidence="4 5" id="KW-0862">Zinc</keyword>
<feature type="domain" description="C3H1-type" evidence="7">
    <location>
        <begin position="121"/>
        <end position="149"/>
    </location>
</feature>
<evidence type="ECO:0000256" key="3">
    <source>
        <dbReference type="ARBA" id="ARBA00022771"/>
    </source>
</evidence>
<dbReference type="PaxDb" id="3218-PP1S165_14V6.1"/>
<dbReference type="EMBL" id="ABEU02000002">
    <property type="protein sequence ID" value="PNR60193.1"/>
    <property type="molecule type" value="Genomic_DNA"/>
</dbReference>
<evidence type="ECO:0000256" key="5">
    <source>
        <dbReference type="PROSITE-ProRule" id="PRU00723"/>
    </source>
</evidence>
<evidence type="ECO:0000256" key="4">
    <source>
        <dbReference type="ARBA" id="ARBA00022833"/>
    </source>
</evidence>
<dbReference type="GO" id="GO:0003729">
    <property type="term" value="F:mRNA binding"/>
    <property type="evidence" value="ECO:0007669"/>
    <property type="project" value="InterPro"/>
</dbReference>
<evidence type="ECO:0000256" key="2">
    <source>
        <dbReference type="ARBA" id="ARBA00022737"/>
    </source>
</evidence>
<evidence type="ECO:0000313" key="9">
    <source>
        <dbReference type="EnsemblPlants" id="Pp3c2_20350V3.1"/>
    </source>
</evidence>
<dbReference type="Pfam" id="PF14608">
    <property type="entry name" value="zf-CCCH_2"/>
    <property type="match status" value="3"/>
</dbReference>
<sequence length="342" mass="35983">MDTTAASELGMREPVAGMDGAGFWDVGTPGLGQWGDNGGNDSVDDNLSRDRAGPRGGGAVNQDFQQTFHFGFGRGGAVLHCIIYGNDQGSEHLGRGTRRGRGTAVGAVQANFDAGREMGSICYNTKLWCGFRSGNCPYNTNCNFSHGMEELRKPPPGWEDLFASQELPLQPPSDTGGQRALEAATGSTDSCSYGENCNFLHNELSVPRAVREAREVAVAAASGPVVTASPKVEIQLSPTSSSNKEGGGGSSTFAGQCLIEDKCHFAHGSDGELVELQRCGGGLPDSNAPARSDKKSGGAHSKDSVAVSSHRRYHSGESFARFGSKDDISRRGLLEISTVYGD</sequence>
<dbReference type="GO" id="GO:0008270">
    <property type="term" value="F:zinc ion binding"/>
    <property type="evidence" value="ECO:0007669"/>
    <property type="project" value="UniProtKB-KW"/>
</dbReference>
<dbReference type="EnsemblPlants" id="Pp3c2_20350V3.1">
    <property type="protein sequence ID" value="Pp3c2_20350V3.1"/>
    <property type="gene ID" value="Pp3c2_20350"/>
</dbReference>
<accession>A0A2K1L2D5</accession>
<keyword evidence="10" id="KW-1185">Reference proteome</keyword>